<dbReference type="InterPro" id="IPR003791">
    <property type="entry name" value="UPF0178"/>
</dbReference>
<accession>C6HV06</accession>
<evidence type="ECO:0000313" key="2">
    <source>
        <dbReference type="EMBL" id="EES53617.1"/>
    </source>
</evidence>
<evidence type="ECO:0000256" key="1">
    <source>
        <dbReference type="ARBA" id="ARBA00008522"/>
    </source>
</evidence>
<dbReference type="AlphaFoldDB" id="C6HV06"/>
<sequence>MANRPLRLPDGPLFSRIVVGAGLDVADATICEICAPGDLVVTEDVPLAAKVVEKGALALSPHGEIFDEETVGERLSVRNFMAEMRSGGLATGGPPPFGPRDREAFANALNGILERDRARRKRKDASRKD</sequence>
<dbReference type="Pfam" id="PF02639">
    <property type="entry name" value="DUF188"/>
    <property type="match status" value="1"/>
</dbReference>
<dbReference type="EMBL" id="GG693859">
    <property type="protein sequence ID" value="EES53617.1"/>
    <property type="molecule type" value="Genomic_DNA"/>
</dbReference>
<dbReference type="PANTHER" id="PTHR35146">
    <property type="entry name" value="UPF0178 PROTEIN YAII"/>
    <property type="match status" value="1"/>
</dbReference>
<keyword evidence="3" id="KW-1185">Reference proteome</keyword>
<comment type="similarity">
    <text evidence="1">Belongs to the UPF0178 family.</text>
</comment>
<dbReference type="Proteomes" id="UP000009374">
    <property type="component" value="Unassembled WGS sequence"/>
</dbReference>
<proteinExistence type="inferred from homology"/>
<evidence type="ECO:0000313" key="3">
    <source>
        <dbReference type="Proteomes" id="UP000009374"/>
    </source>
</evidence>
<dbReference type="PANTHER" id="PTHR35146:SF1">
    <property type="entry name" value="UPF0178 PROTEIN YAII"/>
    <property type="match status" value="1"/>
</dbReference>
<gene>
    <name evidence="2" type="ORF">UBAL3_74420076</name>
</gene>
<organism evidence="2 3">
    <name type="scientific">Leptospirillum ferrodiazotrophum</name>
    <dbReference type="NCBI Taxonomy" id="412449"/>
    <lineage>
        <taxon>Bacteria</taxon>
        <taxon>Pseudomonadati</taxon>
        <taxon>Nitrospirota</taxon>
        <taxon>Nitrospiria</taxon>
        <taxon>Nitrospirales</taxon>
        <taxon>Nitrospiraceae</taxon>
        <taxon>Leptospirillum</taxon>
    </lineage>
</organism>
<protein>
    <submittedName>
        <fullName evidence="2">Uncharacterized protein</fullName>
    </submittedName>
</protein>
<name>C6HV06_9BACT</name>
<reference evidence="2 3" key="1">
    <citation type="journal article" date="2009" name="Appl. Environ. Microbiol.">
        <title>Community genomic and proteomic analyses of chemoautotrophic iron-oxidizing "Leptospirillum rubarum" (Group II) and "Leptospirillum ferrodiazotrophum" (Group III) bacteria in acid mine drainage biofilms.</title>
        <authorList>
            <person name="Goltsman D.S."/>
            <person name="Denef V.J."/>
            <person name="Singer S.W."/>
            <person name="VerBerkmoes N.C."/>
            <person name="Lefsrud M."/>
            <person name="Mueller R.S."/>
            <person name="Dick G.J."/>
            <person name="Sun C.L."/>
            <person name="Wheeler K.E."/>
            <person name="Zemla A."/>
            <person name="Baker B.J."/>
            <person name="Hauser L."/>
            <person name="Land M."/>
            <person name="Shah M.B."/>
            <person name="Thelen M.P."/>
            <person name="Hettich R.L."/>
            <person name="Banfield J.F."/>
        </authorList>
    </citation>
    <scope>NUCLEOTIDE SEQUENCE [LARGE SCALE GENOMIC DNA]</scope>
</reference>